<dbReference type="Proteomes" id="UP000254181">
    <property type="component" value="Unassembled WGS sequence"/>
</dbReference>
<evidence type="ECO:0000313" key="1">
    <source>
        <dbReference type="EMBL" id="STP19882.1"/>
    </source>
</evidence>
<dbReference type="AlphaFoldDB" id="A0A377K641"/>
<name>A0A377K641_ECOLX</name>
<protein>
    <submittedName>
        <fullName evidence="1">Uncharacterized protein</fullName>
    </submittedName>
</protein>
<sequence length="84" mass="9363">MPAFMAYGYCTPLVQCTCCYPLFCMRRGYWFSCTRVKRIPHDNVLNRQEMVLIGMPVNCLSSGDLDAGGITFIPSLDSKGDNDG</sequence>
<reference evidence="1 2" key="1">
    <citation type="submission" date="2018-06" db="EMBL/GenBank/DDBJ databases">
        <authorList>
            <consortium name="Pathogen Informatics"/>
            <person name="Doyle S."/>
        </authorList>
    </citation>
    <scope>NUCLEOTIDE SEQUENCE [LARGE SCALE GENOMIC DNA]</scope>
    <source>
        <strain evidence="1 2">NCTC9075</strain>
    </source>
</reference>
<organism evidence="1 2">
    <name type="scientific">Escherichia coli</name>
    <dbReference type="NCBI Taxonomy" id="562"/>
    <lineage>
        <taxon>Bacteria</taxon>
        <taxon>Pseudomonadati</taxon>
        <taxon>Pseudomonadota</taxon>
        <taxon>Gammaproteobacteria</taxon>
        <taxon>Enterobacterales</taxon>
        <taxon>Enterobacteriaceae</taxon>
        <taxon>Escherichia</taxon>
    </lineage>
</organism>
<evidence type="ECO:0000313" key="2">
    <source>
        <dbReference type="Proteomes" id="UP000254181"/>
    </source>
</evidence>
<gene>
    <name evidence="1" type="ORF">NCTC9075_03318</name>
</gene>
<proteinExistence type="predicted"/>
<accession>A0A377K641</accession>
<dbReference type="EMBL" id="UGEM01000004">
    <property type="protein sequence ID" value="STP19882.1"/>
    <property type="molecule type" value="Genomic_DNA"/>
</dbReference>